<evidence type="ECO:0000313" key="2">
    <source>
        <dbReference type="Proteomes" id="UP000054359"/>
    </source>
</evidence>
<keyword evidence="2" id="KW-1185">Reference proteome</keyword>
<feature type="non-terminal residue" evidence="1">
    <location>
        <position position="71"/>
    </location>
</feature>
<gene>
    <name evidence="1" type="ORF">X975_18039</name>
</gene>
<dbReference type="OrthoDB" id="6434534at2759"/>
<sequence length="71" mass="8072">MDTEILFHTIIMTDTKGCKSNIAAKFQNALSQHILPPIGVFWDIENCHVPKGKSAIALVQNIREKFFAHHR</sequence>
<organism evidence="1 2">
    <name type="scientific">Stegodyphus mimosarum</name>
    <name type="common">African social velvet spider</name>
    <dbReference type="NCBI Taxonomy" id="407821"/>
    <lineage>
        <taxon>Eukaryota</taxon>
        <taxon>Metazoa</taxon>
        <taxon>Ecdysozoa</taxon>
        <taxon>Arthropoda</taxon>
        <taxon>Chelicerata</taxon>
        <taxon>Arachnida</taxon>
        <taxon>Araneae</taxon>
        <taxon>Araneomorphae</taxon>
        <taxon>Entelegynae</taxon>
        <taxon>Eresoidea</taxon>
        <taxon>Eresidae</taxon>
        <taxon>Stegodyphus</taxon>
    </lineage>
</organism>
<accession>A0A087UUY1</accession>
<dbReference type="Proteomes" id="UP000054359">
    <property type="component" value="Unassembled WGS sequence"/>
</dbReference>
<protein>
    <submittedName>
        <fullName evidence="1">Limkain-b1</fullName>
    </submittedName>
</protein>
<reference evidence="1 2" key="1">
    <citation type="submission" date="2013-11" db="EMBL/GenBank/DDBJ databases">
        <title>Genome sequencing of Stegodyphus mimosarum.</title>
        <authorList>
            <person name="Bechsgaard J."/>
        </authorList>
    </citation>
    <scope>NUCLEOTIDE SEQUENCE [LARGE SCALE GENOMIC DNA]</scope>
</reference>
<dbReference type="STRING" id="407821.A0A087UUY1"/>
<dbReference type="AlphaFoldDB" id="A0A087UUY1"/>
<dbReference type="EMBL" id="KK121771">
    <property type="protein sequence ID" value="KFM81170.1"/>
    <property type="molecule type" value="Genomic_DNA"/>
</dbReference>
<evidence type="ECO:0000313" key="1">
    <source>
        <dbReference type="EMBL" id="KFM81170.1"/>
    </source>
</evidence>
<name>A0A087UUY1_STEMI</name>
<proteinExistence type="predicted"/>